<feature type="transmembrane region" description="Helical" evidence="1">
    <location>
        <begin position="116"/>
        <end position="137"/>
    </location>
</feature>
<organism evidence="2 3">
    <name type="scientific">Mycetocola reblochoni REB411</name>
    <dbReference type="NCBI Taxonomy" id="1255698"/>
    <lineage>
        <taxon>Bacteria</taxon>
        <taxon>Bacillati</taxon>
        <taxon>Actinomycetota</taxon>
        <taxon>Actinomycetes</taxon>
        <taxon>Micrococcales</taxon>
        <taxon>Microbacteriaceae</taxon>
        <taxon>Mycetocola</taxon>
    </lineage>
</organism>
<feature type="transmembrane region" description="Helical" evidence="1">
    <location>
        <begin position="40"/>
        <end position="61"/>
    </location>
</feature>
<accession>A0A1R4ITV6</accession>
<evidence type="ECO:0000256" key="1">
    <source>
        <dbReference type="SAM" id="Phobius"/>
    </source>
</evidence>
<sequence>MRSSRLSRTVRGSVAAGVATFVALMSHVGAGGAVPGAGGIAVPLVLSVVVCVLLSGRRLSLPRLSVSVGVSQLLFHTLFVLGSTGTVAGAGHSGHAAHALGGVVLHPDALPVSADALPALAMWLSHAAAAALTVLALHRGERAWLRLVDGVRLVAVRVVRSLDVHVAVAVRPRVSAVVGAHPRPLIERVPVSAISHRGPPRRAGAVPTRGL</sequence>
<keyword evidence="1" id="KW-1133">Transmembrane helix</keyword>
<keyword evidence="1" id="KW-0812">Transmembrane</keyword>
<proteinExistence type="predicted"/>
<reference evidence="3" key="1">
    <citation type="submission" date="2017-02" db="EMBL/GenBank/DDBJ databases">
        <authorList>
            <person name="Dridi B."/>
        </authorList>
    </citation>
    <scope>NUCLEOTIDE SEQUENCE [LARGE SCALE GENOMIC DNA]</scope>
    <source>
        <strain evidence="3">EB411</strain>
    </source>
</reference>
<keyword evidence="1" id="KW-0472">Membrane</keyword>
<evidence type="ECO:0000313" key="2">
    <source>
        <dbReference type="EMBL" id="SJN22995.1"/>
    </source>
</evidence>
<dbReference type="Proteomes" id="UP000196778">
    <property type="component" value="Unassembled WGS sequence"/>
</dbReference>
<dbReference type="EMBL" id="FUKR01000022">
    <property type="protein sequence ID" value="SJN22995.1"/>
    <property type="molecule type" value="Genomic_DNA"/>
</dbReference>
<name>A0A1R4ITV6_9MICO</name>
<dbReference type="AlphaFoldDB" id="A0A1R4ITV6"/>
<protein>
    <submittedName>
        <fullName evidence="2">Uncharacterized protein</fullName>
    </submittedName>
</protein>
<keyword evidence="3" id="KW-1185">Reference proteome</keyword>
<evidence type="ECO:0000313" key="3">
    <source>
        <dbReference type="Proteomes" id="UP000196778"/>
    </source>
</evidence>
<feature type="transmembrane region" description="Helical" evidence="1">
    <location>
        <begin position="73"/>
        <end position="96"/>
    </location>
</feature>
<gene>
    <name evidence="2" type="ORF">FM119_03415</name>
</gene>
<dbReference type="RefSeq" id="WP_087136286.1">
    <property type="nucleotide sequence ID" value="NZ_FUKR01000022.1"/>
</dbReference>